<feature type="signal peptide" evidence="11">
    <location>
        <begin position="1"/>
        <end position="19"/>
    </location>
</feature>
<accession>A0A0E4H552</accession>
<evidence type="ECO:0000313" key="14">
    <source>
        <dbReference type="Proteomes" id="UP000198604"/>
    </source>
</evidence>
<evidence type="ECO:0000256" key="5">
    <source>
        <dbReference type="ARBA" id="ARBA00022984"/>
    </source>
</evidence>
<keyword evidence="13" id="KW-0121">Carboxypeptidase</keyword>
<evidence type="ECO:0000256" key="8">
    <source>
        <dbReference type="PIRSR" id="PIRSR618044-2"/>
    </source>
</evidence>
<sequence length="456" mass="49698" precursor="true">MKKNLLVLVGMILSLVAWAMPVVAQEQEDLLTMTQKAGYPATAEMLPKASIVLDAESGQVLWGDNIDLKWDPASTTKTMVIYLTFEAISQGKISLDTPVIATETDQAIAGIYALSNNKIVAGETYTVRELLTTTLVPSSNVTTLMLAHLIHDGDDASFLQLMNDTAKELGMTNTHFYNATGAVSGAFQGYYAPIGSEPTASNEVTAKDLAILAYHLIKKHPDVLEYTNSTSVSIKSGTPLAETFEAYNYSLPGAKYGIEGVDGLKTGSSPQAGFNSIVTAKRGDTRLITVVLGVGNWADQDGEYYRHYFVNTLLEHTFATYKRQIVAPAGQQEVNGQQYMTDQDLYAMVKENEDPQLLVANDHLQVAGSLDPMSGVAVKSVDTKVTDKKTGLLLPKGSEKKEGSIFAGIPMLVYLLLPVLLIVVIVGVLLSRGGRRRKKVHVESSRSYSRRNRRRR</sequence>
<evidence type="ECO:0000256" key="4">
    <source>
        <dbReference type="ARBA" id="ARBA00022960"/>
    </source>
</evidence>
<dbReference type="GO" id="GO:0008360">
    <property type="term" value="P:regulation of cell shape"/>
    <property type="evidence" value="ECO:0007669"/>
    <property type="project" value="UniProtKB-KW"/>
</dbReference>
<keyword evidence="3" id="KW-0378">Hydrolase</keyword>
<keyword evidence="5" id="KW-0573">Peptidoglycan synthesis</keyword>
<dbReference type="Gene3D" id="2.30.140.20">
    <property type="entry name" value="Penicillin-binding protein 4, C-terminal domain"/>
    <property type="match status" value="1"/>
</dbReference>
<keyword evidence="10" id="KW-0812">Transmembrane</keyword>
<dbReference type="OrthoDB" id="9791132at2"/>
<evidence type="ECO:0000259" key="12">
    <source>
        <dbReference type="Pfam" id="PF00768"/>
    </source>
</evidence>
<dbReference type="PRINTS" id="PR00725">
    <property type="entry name" value="DADACBPTASE1"/>
</dbReference>
<protein>
    <submittedName>
        <fullName evidence="13">D-alanyl-D-alanine carboxypeptidase</fullName>
    </submittedName>
</protein>
<proteinExistence type="inferred from homology"/>
<keyword evidence="13" id="KW-0645">Protease</keyword>
<name>A0A0E4H552_9STRE</name>
<feature type="active site" description="Acyl-ester intermediate" evidence="7">
    <location>
        <position position="74"/>
    </location>
</feature>
<dbReference type="GO" id="GO:0009252">
    <property type="term" value="P:peptidoglycan biosynthetic process"/>
    <property type="evidence" value="ECO:0007669"/>
    <property type="project" value="UniProtKB-KW"/>
</dbReference>
<dbReference type="GO" id="GO:0006508">
    <property type="term" value="P:proteolysis"/>
    <property type="evidence" value="ECO:0007669"/>
    <property type="project" value="InterPro"/>
</dbReference>
<dbReference type="InterPro" id="IPR018044">
    <property type="entry name" value="Peptidase_S11"/>
</dbReference>
<keyword evidence="2 11" id="KW-0732">Signal</keyword>
<keyword evidence="10" id="KW-1133">Transmembrane helix</keyword>
<evidence type="ECO:0000256" key="10">
    <source>
        <dbReference type="SAM" id="Phobius"/>
    </source>
</evidence>
<evidence type="ECO:0000256" key="7">
    <source>
        <dbReference type="PIRSR" id="PIRSR618044-1"/>
    </source>
</evidence>
<dbReference type="AlphaFoldDB" id="A0A0E4H552"/>
<keyword evidence="4" id="KW-0133">Cell shape</keyword>
<keyword evidence="10" id="KW-0472">Membrane</keyword>
<evidence type="ECO:0000256" key="11">
    <source>
        <dbReference type="SAM" id="SignalP"/>
    </source>
</evidence>
<dbReference type="PANTHER" id="PTHR35333">
    <property type="entry name" value="BETA-LACTAMASE"/>
    <property type="match status" value="1"/>
</dbReference>
<dbReference type="InterPro" id="IPR001967">
    <property type="entry name" value="Peptidase_S11_N"/>
</dbReference>
<dbReference type="PANTHER" id="PTHR35333:SF4">
    <property type="entry name" value="SLR0121 PROTEIN"/>
    <property type="match status" value="1"/>
</dbReference>
<gene>
    <name evidence="13" type="ORF">BN1356_01158</name>
</gene>
<keyword evidence="6" id="KW-0961">Cell wall biogenesis/degradation</keyword>
<dbReference type="GO" id="GO:0030655">
    <property type="term" value="P:beta-lactam antibiotic catabolic process"/>
    <property type="evidence" value="ECO:0007669"/>
    <property type="project" value="InterPro"/>
</dbReference>
<feature type="active site" evidence="7">
    <location>
        <position position="138"/>
    </location>
</feature>
<evidence type="ECO:0000313" key="13">
    <source>
        <dbReference type="EMBL" id="CQR24804.1"/>
    </source>
</evidence>
<feature type="domain" description="Peptidase S11 D-alanyl-D-alanine carboxypeptidase A N-terminal" evidence="12">
    <location>
        <begin position="44"/>
        <end position="294"/>
    </location>
</feature>
<dbReference type="InterPro" id="IPR012338">
    <property type="entry name" value="Beta-lactam/transpept-like"/>
</dbReference>
<dbReference type="Pfam" id="PF00768">
    <property type="entry name" value="Peptidase_S11"/>
    <property type="match status" value="1"/>
</dbReference>
<dbReference type="GO" id="GO:0046677">
    <property type="term" value="P:response to antibiotic"/>
    <property type="evidence" value="ECO:0007669"/>
    <property type="project" value="InterPro"/>
</dbReference>
<comment type="similarity">
    <text evidence="1 9">Belongs to the peptidase S11 family.</text>
</comment>
<dbReference type="GO" id="GO:0009002">
    <property type="term" value="F:serine-type D-Ala-D-Ala carboxypeptidase activity"/>
    <property type="evidence" value="ECO:0007669"/>
    <property type="project" value="InterPro"/>
</dbReference>
<dbReference type="InterPro" id="IPR037091">
    <property type="entry name" value="Pen-bd_prot4_C_dom_sf"/>
</dbReference>
<dbReference type="GO" id="GO:0008800">
    <property type="term" value="F:beta-lactamase activity"/>
    <property type="evidence" value="ECO:0007669"/>
    <property type="project" value="InterPro"/>
</dbReference>
<dbReference type="RefSeq" id="WP_093650522.1">
    <property type="nucleotide sequence ID" value="NZ_CTEN01000002.1"/>
</dbReference>
<feature type="chain" id="PRO_5039120127" evidence="11">
    <location>
        <begin position="20"/>
        <end position="456"/>
    </location>
</feature>
<dbReference type="STRING" id="1608583.BN1356_01158"/>
<dbReference type="SUPFAM" id="SSF56601">
    <property type="entry name" value="beta-lactamase/transpeptidase-like"/>
    <property type="match status" value="1"/>
</dbReference>
<dbReference type="GO" id="GO:0071555">
    <property type="term" value="P:cell wall organization"/>
    <property type="evidence" value="ECO:0007669"/>
    <property type="project" value="UniProtKB-KW"/>
</dbReference>
<dbReference type="InterPro" id="IPR000871">
    <property type="entry name" value="Beta-lactam_class-A"/>
</dbReference>
<dbReference type="Gene3D" id="3.40.710.10">
    <property type="entry name" value="DD-peptidase/beta-lactamase superfamily"/>
    <property type="match status" value="1"/>
</dbReference>
<evidence type="ECO:0000256" key="9">
    <source>
        <dbReference type="RuleBase" id="RU004016"/>
    </source>
</evidence>
<reference evidence="14" key="1">
    <citation type="submission" date="2015-03" db="EMBL/GenBank/DDBJ databases">
        <authorList>
            <person name="Urmite Genomes"/>
        </authorList>
    </citation>
    <scope>NUCLEOTIDE SEQUENCE [LARGE SCALE GENOMIC DNA]</scope>
    <source>
        <strain evidence="14">FF10</strain>
    </source>
</reference>
<evidence type="ECO:0000256" key="2">
    <source>
        <dbReference type="ARBA" id="ARBA00022729"/>
    </source>
</evidence>
<feature type="active site" description="Proton acceptor" evidence="7">
    <location>
        <position position="77"/>
    </location>
</feature>
<dbReference type="MEROPS" id="S11.010"/>
<evidence type="ECO:0000256" key="3">
    <source>
        <dbReference type="ARBA" id="ARBA00022801"/>
    </source>
</evidence>
<dbReference type="Proteomes" id="UP000198604">
    <property type="component" value="Unassembled WGS sequence"/>
</dbReference>
<evidence type="ECO:0000256" key="6">
    <source>
        <dbReference type="ARBA" id="ARBA00023316"/>
    </source>
</evidence>
<dbReference type="EMBL" id="CTEN01000002">
    <property type="protein sequence ID" value="CQR24804.1"/>
    <property type="molecule type" value="Genomic_DNA"/>
</dbReference>
<feature type="binding site" evidence="8">
    <location>
        <position position="265"/>
    </location>
    <ligand>
        <name>substrate</name>
    </ligand>
</feature>
<keyword evidence="14" id="KW-1185">Reference proteome</keyword>
<feature type="transmembrane region" description="Helical" evidence="10">
    <location>
        <begin position="405"/>
        <end position="430"/>
    </location>
</feature>
<organism evidence="13 14">
    <name type="scientific">Streptococcus varani</name>
    <dbReference type="NCBI Taxonomy" id="1608583"/>
    <lineage>
        <taxon>Bacteria</taxon>
        <taxon>Bacillati</taxon>
        <taxon>Bacillota</taxon>
        <taxon>Bacilli</taxon>
        <taxon>Lactobacillales</taxon>
        <taxon>Streptococcaceae</taxon>
        <taxon>Streptococcus</taxon>
    </lineage>
</organism>
<evidence type="ECO:0000256" key="1">
    <source>
        <dbReference type="ARBA" id="ARBA00007164"/>
    </source>
</evidence>